<dbReference type="EMBL" id="JAIWQS010000004">
    <property type="protein sequence ID" value="KAJ8768998.1"/>
    <property type="molecule type" value="Genomic_DNA"/>
</dbReference>
<organism evidence="2 3">
    <name type="scientific">Erythroxylum novogranatense</name>
    <dbReference type="NCBI Taxonomy" id="1862640"/>
    <lineage>
        <taxon>Eukaryota</taxon>
        <taxon>Viridiplantae</taxon>
        <taxon>Streptophyta</taxon>
        <taxon>Embryophyta</taxon>
        <taxon>Tracheophyta</taxon>
        <taxon>Spermatophyta</taxon>
        <taxon>Magnoliopsida</taxon>
        <taxon>eudicotyledons</taxon>
        <taxon>Gunneridae</taxon>
        <taxon>Pentapetalae</taxon>
        <taxon>rosids</taxon>
        <taxon>fabids</taxon>
        <taxon>Malpighiales</taxon>
        <taxon>Erythroxylaceae</taxon>
        <taxon>Erythroxylum</taxon>
    </lineage>
</organism>
<evidence type="ECO:0000259" key="1">
    <source>
        <dbReference type="PROSITE" id="PS50181"/>
    </source>
</evidence>
<dbReference type="PROSITE" id="PS50181">
    <property type="entry name" value="FBOX"/>
    <property type="match status" value="1"/>
</dbReference>
<dbReference type="Pfam" id="PF12937">
    <property type="entry name" value="F-box-like"/>
    <property type="match status" value="1"/>
</dbReference>
<dbReference type="PANTHER" id="PTHR47602:SF2">
    <property type="entry name" value="F-BOX PROTEIN SKIP22"/>
    <property type="match status" value="1"/>
</dbReference>
<dbReference type="InterPro" id="IPR001810">
    <property type="entry name" value="F-box_dom"/>
</dbReference>
<protein>
    <recommendedName>
        <fullName evidence="1">F-box domain-containing protein</fullName>
    </recommendedName>
</protein>
<proteinExistence type="predicted"/>
<dbReference type="Gene3D" id="1.20.1280.50">
    <property type="match status" value="1"/>
</dbReference>
<evidence type="ECO:0000313" key="2">
    <source>
        <dbReference type="EMBL" id="KAJ8768998.1"/>
    </source>
</evidence>
<gene>
    <name evidence="2" type="ORF">K2173_023993</name>
</gene>
<sequence length="519" mass="57091">MKLRLRSLETKETHKIEVPNTATLRQLGETLALSISSASSSPLPLSTSLRFSLNRKDELIASSPEESLKSLGITSGDLIYFSVTAGGVSSSSLEGVSSSSNSFGQAQAQKGNCREPISDQSVGFQKSDSLGGNMVQKHETPIGHSCVGGKGSEITDTVSNTQIEETPETLGLDDVESMDIDAGSGFRFYEPYFLRRVLREELGNYGGDHKLLVIAIHAVFLESGFAAFDPVSGAQVEGFHLPDEWPSRASTLTLWYTLPKLLGGNNVSESVVLKFQKLGQFLNVYGSLSNGSSGLHRVCLNEYRFAPTIDLVWANCDKKDRVNHGDVLSKTYPESEVFEFWKIVKDGLALPLLIDLCEKAGLDLPACLIRLPTELKLKILDSLPGIDISRMGCVCSEMRYLSSNNDVWKKKVAEEFGIGNGAQGMIDWKERYASCWESKKRKRDINARPMFRPVYRPYQFPIIRDPYPLGIPGPMIGGDYDLFPGASFPSPFGRPGQVFPRTLARRNFSLNCNLGGFNS</sequence>
<dbReference type="SUPFAM" id="SSF81383">
    <property type="entry name" value="F-box domain"/>
    <property type="match status" value="1"/>
</dbReference>
<accession>A0AAV8TS32</accession>
<dbReference type="InterPro" id="IPR036047">
    <property type="entry name" value="F-box-like_dom_sf"/>
</dbReference>
<dbReference type="AlphaFoldDB" id="A0AAV8TS32"/>
<dbReference type="Gene3D" id="3.40.1000.30">
    <property type="match status" value="1"/>
</dbReference>
<dbReference type="PANTHER" id="PTHR47602">
    <property type="entry name" value="F-BOX PROTEIN SKIP22"/>
    <property type="match status" value="1"/>
</dbReference>
<comment type="caution">
    <text evidence="2">The sequence shown here is derived from an EMBL/GenBank/DDBJ whole genome shotgun (WGS) entry which is preliminary data.</text>
</comment>
<dbReference type="Gene3D" id="3.10.20.90">
    <property type="entry name" value="Phosphatidylinositol 3-kinase Catalytic Subunit, Chain A, domain 1"/>
    <property type="match status" value="1"/>
</dbReference>
<dbReference type="CDD" id="cd22165">
    <property type="entry name" value="F-box_AtSKIP22-like"/>
    <property type="match status" value="1"/>
</dbReference>
<dbReference type="SMART" id="SM00256">
    <property type="entry name" value="FBOX"/>
    <property type="match status" value="1"/>
</dbReference>
<dbReference type="Proteomes" id="UP001159364">
    <property type="component" value="Linkage Group LG04"/>
</dbReference>
<reference evidence="2 3" key="1">
    <citation type="submission" date="2021-09" db="EMBL/GenBank/DDBJ databases">
        <title>Genomic insights and catalytic innovation underlie evolution of tropane alkaloids biosynthesis.</title>
        <authorList>
            <person name="Wang Y.-J."/>
            <person name="Tian T."/>
            <person name="Huang J.-P."/>
            <person name="Huang S.-X."/>
        </authorList>
    </citation>
    <scope>NUCLEOTIDE SEQUENCE [LARGE SCALE GENOMIC DNA]</scope>
    <source>
        <strain evidence="2">KIB-2018</strain>
        <tissue evidence="2">Leaf</tissue>
    </source>
</reference>
<evidence type="ECO:0000313" key="3">
    <source>
        <dbReference type="Proteomes" id="UP001159364"/>
    </source>
</evidence>
<keyword evidence="3" id="KW-1185">Reference proteome</keyword>
<name>A0AAV8TS32_9ROSI</name>
<feature type="domain" description="F-box" evidence="1">
    <location>
        <begin position="365"/>
        <end position="411"/>
    </location>
</feature>